<dbReference type="Pfam" id="PF01488">
    <property type="entry name" value="Shikimate_DH"/>
    <property type="match status" value="1"/>
</dbReference>
<reference evidence="3 4" key="2">
    <citation type="journal article" date="2014" name="Genome Announc.">
        <title>Complete Genome Sequence of Coprothermobacter proteolyticus DSM 5265.</title>
        <authorList>
            <person name="Alexiev A."/>
            <person name="Coil D.A."/>
            <person name="Badger J.H."/>
            <person name="Enticknap J."/>
            <person name="Ward N."/>
            <person name="Robb F.T."/>
            <person name="Eisen J.A."/>
        </authorList>
    </citation>
    <scope>NUCLEOTIDE SEQUENCE [LARGE SCALE GENOMIC DNA]</scope>
    <source>
        <strain evidence="4">ATCC 35245 / DSM 5265 / OCM 4 / BT</strain>
    </source>
</reference>
<name>B5Y9H6_COPPD</name>
<dbReference type="InterPro" id="IPR036291">
    <property type="entry name" value="NAD(P)-bd_dom_sf"/>
</dbReference>
<protein>
    <submittedName>
        <fullName evidence="3">Shikimate / quinate 5-dehydrogenase domain protein</fullName>
    </submittedName>
</protein>
<evidence type="ECO:0000313" key="3">
    <source>
        <dbReference type="EMBL" id="ACI17580.1"/>
    </source>
</evidence>
<evidence type="ECO:0000313" key="4">
    <source>
        <dbReference type="Proteomes" id="UP000001732"/>
    </source>
</evidence>
<sequence length="352" mass="38327">MAKFGFVLHPLSIEDIKSHIGFTRYLPDSVVEWAGKYASPYIASHVTGVRSLTGKEVDGWFAVVPMTPKMMMQDQEYAVKQIIKAGKLLEKEGAQIMGLGAYTSVVKDAGISIAKALDIGVTTGNSYTAYTAGEALLLAAKEVGIDPKSCTLTVVGATGSIGSVLTKVLAPQVGRVILVARNMDRLQSLAEVLKNYDVDYTSNVSEGVRKADLLITVSSAPEAIIDAEDLQPGAIVVDVSRPRNVAESVAKKRSDVLVLDGGVVRVPGDVEFNFNFGFEPKTAYACMSETMMLALEDWTTDFSLGRDLKEEQVMLTGQWAKKHGFEVIWMRSFDRPVTEAQLDRIRAIRRVS</sequence>
<dbReference type="EMBL" id="CP001145">
    <property type="protein sequence ID" value="ACI17580.1"/>
    <property type="molecule type" value="Genomic_DNA"/>
</dbReference>
<dbReference type="AlphaFoldDB" id="B5Y9H6"/>
<dbReference type="eggNOG" id="COG5322">
    <property type="taxonomic scope" value="Bacteria"/>
</dbReference>
<accession>B5Y9H6</accession>
<feature type="domain" description="Quinate/shikimate 5-dehydrogenase/glutamyl-tRNA reductase" evidence="2">
    <location>
        <begin position="139"/>
        <end position="252"/>
    </location>
</feature>
<evidence type="ECO:0000256" key="1">
    <source>
        <dbReference type="ARBA" id="ARBA00022857"/>
    </source>
</evidence>
<keyword evidence="1" id="KW-0521">NADP</keyword>
<dbReference type="Gene3D" id="3.40.50.720">
    <property type="entry name" value="NAD(P)-binding Rossmann-like Domain"/>
    <property type="match status" value="1"/>
</dbReference>
<gene>
    <name evidence="3" type="ordered locus">COPRO5265_1114</name>
</gene>
<organism evidence="3 4">
    <name type="scientific">Coprothermobacter proteolyticus (strain ATCC 35245 / DSM 5265 / OCM 4 / BT)</name>
    <dbReference type="NCBI Taxonomy" id="309798"/>
    <lineage>
        <taxon>Bacteria</taxon>
        <taxon>Pseudomonadati</taxon>
        <taxon>Coprothermobacterota</taxon>
        <taxon>Coprothermobacteria</taxon>
        <taxon>Coprothermobacterales</taxon>
        <taxon>Coprothermobacteraceae</taxon>
        <taxon>Coprothermobacter</taxon>
    </lineage>
</organism>
<dbReference type="HOGENOM" id="CLU_762366_0_0_9"/>
<proteinExistence type="predicted"/>
<dbReference type="STRING" id="309798.COPRO5265_1114"/>
<dbReference type="RefSeq" id="WP_012544232.1">
    <property type="nucleotide sequence ID" value="NC_011295.1"/>
</dbReference>
<dbReference type="KEGG" id="cpo:COPRO5265_1114"/>
<evidence type="ECO:0000259" key="2">
    <source>
        <dbReference type="Pfam" id="PF01488"/>
    </source>
</evidence>
<keyword evidence="4" id="KW-1185">Reference proteome</keyword>
<dbReference type="SUPFAM" id="SSF51735">
    <property type="entry name" value="NAD(P)-binding Rossmann-fold domains"/>
    <property type="match status" value="1"/>
</dbReference>
<dbReference type="InterPro" id="IPR006151">
    <property type="entry name" value="Shikm_DH/Glu-tRNA_Rdtase"/>
</dbReference>
<dbReference type="OrthoDB" id="9808814at2"/>
<dbReference type="Proteomes" id="UP000001732">
    <property type="component" value="Chromosome"/>
</dbReference>
<reference evidence="4" key="1">
    <citation type="submission" date="2008-08" db="EMBL/GenBank/DDBJ databases">
        <title>The complete genome sequence of Coprothermobacter proteolyticus strain ATCC 5245 / DSM 5265 / BT.</title>
        <authorList>
            <person name="Dodson R.J."/>
            <person name="Durkin A.S."/>
            <person name="Wu M."/>
            <person name="Eisen J."/>
            <person name="Sutton G."/>
        </authorList>
    </citation>
    <scope>NUCLEOTIDE SEQUENCE [LARGE SCALE GENOMIC DNA]</scope>
    <source>
        <strain evidence="4">ATCC 35245 / DSM 5265 / OCM 4 / BT</strain>
    </source>
</reference>